<dbReference type="AlphaFoldDB" id="A0A9X9LG96"/>
<reference evidence="2 3" key="1">
    <citation type="submission" date="2018-10" db="EMBL/GenBank/DDBJ databases">
        <authorList>
            <person name="Ekblom R."/>
            <person name="Jareborg N."/>
        </authorList>
    </citation>
    <scope>NUCLEOTIDE SEQUENCE [LARGE SCALE GENOMIC DNA]</scope>
    <source>
        <tissue evidence="2">Muscle</tissue>
    </source>
</reference>
<proteinExistence type="predicted"/>
<comment type="caution">
    <text evidence="2">The sequence shown here is derived from an EMBL/GenBank/DDBJ whole genome shotgun (WGS) entry which is preliminary data.</text>
</comment>
<keyword evidence="3" id="KW-1185">Reference proteome</keyword>
<evidence type="ECO:0000256" key="1">
    <source>
        <dbReference type="SAM" id="MobiDB-lite"/>
    </source>
</evidence>
<name>A0A9X9LG96_GULGU</name>
<sequence>MFMTPAEVSSQSGLGSFAASPWMVGGTRGPSQRPCESSGPSTVQLAG</sequence>
<accession>A0A9X9LG96</accession>
<dbReference type="Proteomes" id="UP000269945">
    <property type="component" value="Unassembled WGS sequence"/>
</dbReference>
<organism evidence="2 3">
    <name type="scientific">Gulo gulo</name>
    <name type="common">Wolverine</name>
    <name type="synonym">Gluton</name>
    <dbReference type="NCBI Taxonomy" id="48420"/>
    <lineage>
        <taxon>Eukaryota</taxon>
        <taxon>Metazoa</taxon>
        <taxon>Chordata</taxon>
        <taxon>Craniata</taxon>
        <taxon>Vertebrata</taxon>
        <taxon>Euteleostomi</taxon>
        <taxon>Mammalia</taxon>
        <taxon>Eutheria</taxon>
        <taxon>Laurasiatheria</taxon>
        <taxon>Carnivora</taxon>
        <taxon>Caniformia</taxon>
        <taxon>Musteloidea</taxon>
        <taxon>Mustelidae</taxon>
        <taxon>Guloninae</taxon>
        <taxon>Gulo</taxon>
    </lineage>
</organism>
<gene>
    <name evidence="2" type="ORF">BN2614_LOCUS3</name>
</gene>
<protein>
    <submittedName>
        <fullName evidence="2">Uncharacterized protein</fullName>
    </submittedName>
</protein>
<evidence type="ECO:0000313" key="3">
    <source>
        <dbReference type="Proteomes" id="UP000269945"/>
    </source>
</evidence>
<feature type="compositionally biased region" description="Polar residues" evidence="1">
    <location>
        <begin position="34"/>
        <end position="47"/>
    </location>
</feature>
<feature type="region of interest" description="Disordered" evidence="1">
    <location>
        <begin position="1"/>
        <end position="47"/>
    </location>
</feature>
<evidence type="ECO:0000313" key="2">
    <source>
        <dbReference type="EMBL" id="VCW67513.1"/>
    </source>
</evidence>
<dbReference type="EMBL" id="CYRY02002783">
    <property type="protein sequence ID" value="VCW67513.1"/>
    <property type="molecule type" value="Genomic_DNA"/>
</dbReference>